<name>A0A5C5X713_9PLAN</name>
<sequence>MDVSRRTEIEDRFLKDMRKLNTRQREELILLLGNPPDPRNVPSSFWRRVEEEHRNMLVLMLLMLSTESGMKFGLGEIPARAKATGWANLQASKVARKYTENSQARLMTGLDKIYRNRLEKFGDGFTPSGRNRVAPTQKDVRELVTDIFGETRRFDTISTEGTRAITHGTETAAVQVGFAHEKDRWKIRPWRTSTGTCKRCKRLDGKLRSQWGVIDPDAVNGPPIHPHCACIIVYHLIETGQVSPSSVPEIPATFGTQLTP</sequence>
<evidence type="ECO:0008006" key="3">
    <source>
        <dbReference type="Google" id="ProtNLM"/>
    </source>
</evidence>
<comment type="caution">
    <text evidence="1">The sequence shown here is derived from an EMBL/GenBank/DDBJ whole genome shotgun (WGS) entry which is preliminary data.</text>
</comment>
<organism evidence="1 2">
    <name type="scientific">Thalassoglobus neptunius</name>
    <dbReference type="NCBI Taxonomy" id="1938619"/>
    <lineage>
        <taxon>Bacteria</taxon>
        <taxon>Pseudomonadati</taxon>
        <taxon>Planctomycetota</taxon>
        <taxon>Planctomycetia</taxon>
        <taxon>Planctomycetales</taxon>
        <taxon>Planctomycetaceae</taxon>
        <taxon>Thalassoglobus</taxon>
    </lineage>
</organism>
<keyword evidence="2" id="KW-1185">Reference proteome</keyword>
<dbReference type="Proteomes" id="UP000317243">
    <property type="component" value="Unassembled WGS sequence"/>
</dbReference>
<proteinExistence type="predicted"/>
<dbReference type="RefSeq" id="WP_146509623.1">
    <property type="nucleotide sequence ID" value="NZ_SIHI01000001.1"/>
</dbReference>
<protein>
    <recommendedName>
        <fullName evidence="3">Phage Mu protein F like protein</fullName>
    </recommendedName>
</protein>
<gene>
    <name evidence="1" type="ORF">KOR42_22940</name>
</gene>
<evidence type="ECO:0000313" key="1">
    <source>
        <dbReference type="EMBL" id="TWT58907.1"/>
    </source>
</evidence>
<dbReference type="OrthoDB" id="286575at2"/>
<dbReference type="AlphaFoldDB" id="A0A5C5X713"/>
<accession>A0A5C5X713</accession>
<dbReference type="EMBL" id="SIHI01000001">
    <property type="protein sequence ID" value="TWT58907.1"/>
    <property type="molecule type" value="Genomic_DNA"/>
</dbReference>
<evidence type="ECO:0000313" key="2">
    <source>
        <dbReference type="Proteomes" id="UP000317243"/>
    </source>
</evidence>
<reference evidence="1 2" key="1">
    <citation type="submission" date="2019-02" db="EMBL/GenBank/DDBJ databases">
        <title>Deep-cultivation of Planctomycetes and their phenomic and genomic characterization uncovers novel biology.</title>
        <authorList>
            <person name="Wiegand S."/>
            <person name="Jogler M."/>
            <person name="Boedeker C."/>
            <person name="Pinto D."/>
            <person name="Vollmers J."/>
            <person name="Rivas-Marin E."/>
            <person name="Kohn T."/>
            <person name="Peeters S.H."/>
            <person name="Heuer A."/>
            <person name="Rast P."/>
            <person name="Oberbeckmann S."/>
            <person name="Bunk B."/>
            <person name="Jeske O."/>
            <person name="Meyerdierks A."/>
            <person name="Storesund J.E."/>
            <person name="Kallscheuer N."/>
            <person name="Luecker S."/>
            <person name="Lage O.M."/>
            <person name="Pohl T."/>
            <person name="Merkel B.J."/>
            <person name="Hornburger P."/>
            <person name="Mueller R.-W."/>
            <person name="Bruemmer F."/>
            <person name="Labrenz M."/>
            <person name="Spormann A.M."/>
            <person name="Op Den Camp H."/>
            <person name="Overmann J."/>
            <person name="Amann R."/>
            <person name="Jetten M.S.M."/>
            <person name="Mascher T."/>
            <person name="Medema M.H."/>
            <person name="Devos D.P."/>
            <person name="Kaster A.-K."/>
            <person name="Ovreas L."/>
            <person name="Rohde M."/>
            <person name="Galperin M.Y."/>
            <person name="Jogler C."/>
        </authorList>
    </citation>
    <scope>NUCLEOTIDE SEQUENCE [LARGE SCALE GENOMIC DNA]</scope>
    <source>
        <strain evidence="1 2">KOR42</strain>
    </source>
</reference>